<gene>
    <name evidence="1" type="ORF">BpHYR1_039039</name>
</gene>
<reference evidence="1 2" key="1">
    <citation type="journal article" date="2018" name="Sci. Rep.">
        <title>Genomic signatures of local adaptation to the degree of environmental predictability in rotifers.</title>
        <authorList>
            <person name="Franch-Gras L."/>
            <person name="Hahn C."/>
            <person name="Garcia-Roger E.M."/>
            <person name="Carmona M.J."/>
            <person name="Serra M."/>
            <person name="Gomez A."/>
        </authorList>
    </citation>
    <scope>NUCLEOTIDE SEQUENCE [LARGE SCALE GENOMIC DNA]</scope>
    <source>
        <strain evidence="1">HYR1</strain>
    </source>
</reference>
<dbReference type="Proteomes" id="UP000276133">
    <property type="component" value="Unassembled WGS sequence"/>
</dbReference>
<organism evidence="1 2">
    <name type="scientific">Brachionus plicatilis</name>
    <name type="common">Marine rotifer</name>
    <name type="synonym">Brachionus muelleri</name>
    <dbReference type="NCBI Taxonomy" id="10195"/>
    <lineage>
        <taxon>Eukaryota</taxon>
        <taxon>Metazoa</taxon>
        <taxon>Spiralia</taxon>
        <taxon>Gnathifera</taxon>
        <taxon>Rotifera</taxon>
        <taxon>Eurotatoria</taxon>
        <taxon>Monogononta</taxon>
        <taxon>Pseudotrocha</taxon>
        <taxon>Ploima</taxon>
        <taxon>Brachionidae</taxon>
        <taxon>Brachionus</taxon>
    </lineage>
</organism>
<accession>A0A3M7R502</accession>
<protein>
    <submittedName>
        <fullName evidence="1">Uncharacterized protein</fullName>
    </submittedName>
</protein>
<evidence type="ECO:0000313" key="2">
    <source>
        <dbReference type="Proteomes" id="UP000276133"/>
    </source>
</evidence>
<evidence type="ECO:0000313" key="1">
    <source>
        <dbReference type="EMBL" id="RNA18318.1"/>
    </source>
</evidence>
<comment type="caution">
    <text evidence="1">The sequence shown here is derived from an EMBL/GenBank/DDBJ whole genome shotgun (WGS) entry which is preliminary data.</text>
</comment>
<dbReference type="EMBL" id="REGN01004264">
    <property type="protein sequence ID" value="RNA18318.1"/>
    <property type="molecule type" value="Genomic_DNA"/>
</dbReference>
<proteinExistence type="predicted"/>
<sequence>MKHLQFDFLIQKGLESVPRVMVENYHSMLFSKKFGQPSPCRCAKNYSNRRDFRELSVKIQHKF</sequence>
<keyword evidence="2" id="KW-1185">Reference proteome</keyword>
<dbReference type="AlphaFoldDB" id="A0A3M7R502"/>
<name>A0A3M7R502_BRAPC</name>